<dbReference type="GO" id="GO:0004930">
    <property type="term" value="F:G protein-coupled receptor activity"/>
    <property type="evidence" value="ECO:0007669"/>
    <property type="project" value="InterPro"/>
</dbReference>
<dbReference type="PROSITE" id="PS50261">
    <property type="entry name" value="G_PROTEIN_RECEP_F2_4"/>
    <property type="match status" value="1"/>
</dbReference>
<sequence length="376" mass="42597">MNFANASTTHPPITLSFGDIGNTTLNRALVTITCFLSLLGASIIIATYIAWKDMRSTSRRILVYISIADSIVAASYIFGAYLPQNTNSGACTAQSYLSTTACLWSYLWTLFMAIFLYTTIAMQKPSTALKMFWMYHGIGWGVPVFVVSLALFEGKLGNDRDIYSSAWCWIKVEGSGKSAGHHDYIIWMLVTGKAWEMLVFVLILIFYGLLKWHLREELHRNERHRIRSNALDAAKRADKRLTCVPVIFLILRACGVLRFCIYISSSAEELHSAETRKIQEVLVYLQGMCESGQGLANFVFFCLLTKKFQENSRRLLYRHCTCLEELWEFNTTTEPTDQGINSTYGFNILDSDSTEMNETATLSRTSYLNSNYLAIT</sequence>
<dbReference type="EMBL" id="LSMT01000003">
    <property type="protein sequence ID" value="PFX34663.1"/>
    <property type="molecule type" value="Genomic_DNA"/>
</dbReference>
<comment type="subcellular location">
    <subcellularLocation>
        <location evidence="1">Membrane</location>
        <topology evidence="1">Multi-pass membrane protein</topology>
    </subcellularLocation>
</comment>
<dbReference type="InterPro" id="IPR017981">
    <property type="entry name" value="GPCR_2-like_7TM"/>
</dbReference>
<gene>
    <name evidence="7" type="primary">GPR157</name>
    <name evidence="7" type="ORF">AWC38_SpisGene463</name>
</gene>
<dbReference type="Proteomes" id="UP000225706">
    <property type="component" value="Unassembled WGS sequence"/>
</dbReference>
<dbReference type="InterPro" id="IPR022343">
    <property type="entry name" value="GCR1-cAMP_receptor"/>
</dbReference>
<organism evidence="7 8">
    <name type="scientific">Stylophora pistillata</name>
    <name type="common">Smooth cauliflower coral</name>
    <dbReference type="NCBI Taxonomy" id="50429"/>
    <lineage>
        <taxon>Eukaryota</taxon>
        <taxon>Metazoa</taxon>
        <taxon>Cnidaria</taxon>
        <taxon>Anthozoa</taxon>
        <taxon>Hexacorallia</taxon>
        <taxon>Scleractinia</taxon>
        <taxon>Astrocoeniina</taxon>
        <taxon>Pocilloporidae</taxon>
        <taxon>Stylophora</taxon>
    </lineage>
</organism>
<dbReference type="AlphaFoldDB" id="A0A2B4SZY9"/>
<feature type="transmembrane region" description="Helical" evidence="5">
    <location>
        <begin position="103"/>
        <end position="120"/>
    </location>
</feature>
<evidence type="ECO:0000256" key="3">
    <source>
        <dbReference type="ARBA" id="ARBA00022989"/>
    </source>
</evidence>
<dbReference type="Pfam" id="PF00002">
    <property type="entry name" value="7tm_2"/>
    <property type="match status" value="1"/>
</dbReference>
<dbReference type="InterPro" id="IPR000832">
    <property type="entry name" value="GPCR_2_secretin-like"/>
</dbReference>
<name>A0A2B4SZY9_STYPI</name>
<feature type="transmembrane region" description="Helical" evidence="5">
    <location>
        <begin position="241"/>
        <end position="264"/>
    </location>
</feature>
<protein>
    <submittedName>
        <fullName evidence="7">Putative G-protein coupled receptor 157</fullName>
    </submittedName>
</protein>
<evidence type="ECO:0000256" key="1">
    <source>
        <dbReference type="ARBA" id="ARBA00004141"/>
    </source>
</evidence>
<dbReference type="SUPFAM" id="SSF81321">
    <property type="entry name" value="Family A G protein-coupled receptor-like"/>
    <property type="match status" value="1"/>
</dbReference>
<proteinExistence type="predicted"/>
<reference evidence="8" key="1">
    <citation type="journal article" date="2017" name="bioRxiv">
        <title>Comparative analysis of the genomes of Stylophora pistillata and Acropora digitifera provides evidence for extensive differences between species of corals.</title>
        <authorList>
            <person name="Voolstra C.R."/>
            <person name="Li Y."/>
            <person name="Liew Y.J."/>
            <person name="Baumgarten S."/>
            <person name="Zoccola D."/>
            <person name="Flot J.-F."/>
            <person name="Tambutte S."/>
            <person name="Allemand D."/>
            <person name="Aranda M."/>
        </authorList>
    </citation>
    <scope>NUCLEOTIDE SEQUENCE [LARGE SCALE GENOMIC DNA]</scope>
</reference>
<evidence type="ECO:0000259" key="6">
    <source>
        <dbReference type="PROSITE" id="PS50261"/>
    </source>
</evidence>
<feature type="transmembrane region" description="Helical" evidence="5">
    <location>
        <begin position="284"/>
        <end position="304"/>
    </location>
</feature>
<evidence type="ECO:0000313" key="8">
    <source>
        <dbReference type="Proteomes" id="UP000225706"/>
    </source>
</evidence>
<dbReference type="GO" id="GO:0005886">
    <property type="term" value="C:plasma membrane"/>
    <property type="evidence" value="ECO:0007669"/>
    <property type="project" value="TreeGrafter"/>
</dbReference>
<dbReference type="PANTHER" id="PTHR23112">
    <property type="entry name" value="G PROTEIN-COUPLED RECEPTOR 157-RELATED"/>
    <property type="match status" value="1"/>
</dbReference>
<evidence type="ECO:0000256" key="5">
    <source>
        <dbReference type="SAM" id="Phobius"/>
    </source>
</evidence>
<feature type="transmembrane region" description="Helical" evidence="5">
    <location>
        <begin position="28"/>
        <end position="49"/>
    </location>
</feature>
<keyword evidence="4 5" id="KW-0472">Membrane</keyword>
<evidence type="ECO:0000313" key="7">
    <source>
        <dbReference type="EMBL" id="PFX34663.1"/>
    </source>
</evidence>
<dbReference type="GO" id="GO:0007166">
    <property type="term" value="P:cell surface receptor signaling pathway"/>
    <property type="evidence" value="ECO:0007669"/>
    <property type="project" value="InterPro"/>
</dbReference>
<evidence type="ECO:0000256" key="4">
    <source>
        <dbReference type="ARBA" id="ARBA00023136"/>
    </source>
</evidence>
<dbReference type="PANTHER" id="PTHR23112:SF47">
    <property type="entry name" value="G-PROTEIN COUPLED RECEPTOR 157"/>
    <property type="match status" value="1"/>
</dbReference>
<dbReference type="PRINTS" id="PR02001">
    <property type="entry name" value="GCR1CAMPR"/>
</dbReference>
<comment type="caution">
    <text evidence="7">The sequence shown here is derived from an EMBL/GenBank/DDBJ whole genome shotgun (WGS) entry which is preliminary data.</text>
</comment>
<accession>A0A2B4SZY9</accession>
<feature type="transmembrane region" description="Helical" evidence="5">
    <location>
        <begin position="184"/>
        <end position="210"/>
    </location>
</feature>
<evidence type="ECO:0000256" key="2">
    <source>
        <dbReference type="ARBA" id="ARBA00022692"/>
    </source>
</evidence>
<dbReference type="Gene3D" id="1.20.1070.10">
    <property type="entry name" value="Rhodopsin 7-helix transmembrane proteins"/>
    <property type="match status" value="1"/>
</dbReference>
<feature type="domain" description="G-protein coupled receptors family 2 profile 2" evidence="6">
    <location>
        <begin position="26"/>
        <end position="305"/>
    </location>
</feature>
<keyword evidence="7" id="KW-0675">Receptor</keyword>
<feature type="transmembrane region" description="Helical" evidence="5">
    <location>
        <begin position="61"/>
        <end position="83"/>
    </location>
</feature>
<dbReference type="GO" id="GO:0007189">
    <property type="term" value="P:adenylate cyclase-activating G protein-coupled receptor signaling pathway"/>
    <property type="evidence" value="ECO:0007669"/>
    <property type="project" value="TreeGrafter"/>
</dbReference>
<keyword evidence="2 5" id="KW-0812">Transmembrane</keyword>
<dbReference type="OrthoDB" id="100006at2759"/>
<feature type="transmembrane region" description="Helical" evidence="5">
    <location>
        <begin position="132"/>
        <end position="152"/>
    </location>
</feature>
<dbReference type="STRING" id="50429.A0A2B4SZY9"/>
<keyword evidence="3 5" id="KW-1133">Transmembrane helix</keyword>
<keyword evidence="8" id="KW-1185">Reference proteome</keyword>